<organism evidence="1 2">
    <name type="scientific">Klebsiella pneumoniae subsp. pneumoniae</name>
    <dbReference type="NCBI Taxonomy" id="72407"/>
    <lineage>
        <taxon>Bacteria</taxon>
        <taxon>Pseudomonadati</taxon>
        <taxon>Pseudomonadota</taxon>
        <taxon>Gammaproteobacteria</taxon>
        <taxon>Enterobacterales</taxon>
        <taxon>Enterobacteriaceae</taxon>
        <taxon>Klebsiella/Raoultella group</taxon>
        <taxon>Klebsiella</taxon>
        <taxon>Klebsiella pneumoniae complex</taxon>
    </lineage>
</organism>
<keyword evidence="1" id="KW-0614">Plasmid</keyword>
<comment type="caution">
    <text evidence="1">The sequence shown here is derived from an EMBL/GenBank/DDBJ whole genome shotgun (WGS) entry which is preliminary data.</text>
</comment>
<dbReference type="EMBL" id="MUMT01000029">
    <property type="protein sequence ID" value="OQZ52008.1"/>
    <property type="molecule type" value="Genomic_DNA"/>
</dbReference>
<evidence type="ECO:0000313" key="1">
    <source>
        <dbReference type="EMBL" id="OQZ52008.1"/>
    </source>
</evidence>
<reference evidence="1 2" key="1">
    <citation type="journal article" date="2017" name="Clin. Microbiol. Infect.">
        <title>Clonal or not clonal? Investigating hospital outbreaks of KPC-producing Klebsiella pneumoniae with whole-genome sequencing.</title>
        <authorList>
            <person name="Ruppe E."/>
            <person name="Olearo F."/>
            <person name="Pires D."/>
            <person name="Baud D."/>
            <person name="Renzi G."/>
            <person name="Cherkaoui A."/>
            <person name="Goldenberger D."/>
            <person name="Huttner A."/>
            <person name="Francois P."/>
            <person name="Harbarth S."/>
            <person name="Schrenzel J."/>
        </authorList>
    </citation>
    <scope>NUCLEOTIDE SEQUENCE [LARGE SCALE GENOMIC DNA]</scope>
    <source>
        <strain evidence="1 2">KPN_KPC_HUG_B2</strain>
    </source>
</reference>
<geneLocation type="plasmid" evidence="1">
    <name>p1</name>
</geneLocation>
<accession>A0AB36L5U6</accession>
<name>A0AB36L5U6_KLEPN</name>
<proteinExistence type="predicted"/>
<dbReference type="Proteomes" id="UP000192285">
    <property type="component" value="Unassembled WGS sequence"/>
</dbReference>
<protein>
    <submittedName>
        <fullName evidence="1">Uncharacterized protein</fullName>
    </submittedName>
</protein>
<gene>
    <name evidence="1" type="ORF">B0W93_27140</name>
</gene>
<dbReference type="AlphaFoldDB" id="A0AB36L5U6"/>
<sequence>MLLTLRGMFINYFSDTRELNTVAAKPYPLKTAQTPLYAVGVVPTRRQPQSGRISALAGRRAAYERVLNN</sequence>
<evidence type="ECO:0000313" key="2">
    <source>
        <dbReference type="Proteomes" id="UP000192285"/>
    </source>
</evidence>